<gene>
    <name evidence="1" type="ORF">BDD14_0698</name>
</gene>
<dbReference type="Proteomes" id="UP000292958">
    <property type="component" value="Unassembled WGS sequence"/>
</dbReference>
<proteinExistence type="predicted"/>
<dbReference type="AlphaFoldDB" id="A0A4Q7YR66"/>
<dbReference type="RefSeq" id="WP_130417553.1">
    <property type="nucleotide sequence ID" value="NZ_SHKW01000001.1"/>
</dbReference>
<reference evidence="1 2" key="1">
    <citation type="submission" date="2019-02" db="EMBL/GenBank/DDBJ databases">
        <title>Genomic Encyclopedia of Archaeal and Bacterial Type Strains, Phase II (KMG-II): from individual species to whole genera.</title>
        <authorList>
            <person name="Goeker M."/>
        </authorList>
    </citation>
    <scope>NUCLEOTIDE SEQUENCE [LARGE SCALE GENOMIC DNA]</scope>
    <source>
        <strain evidence="1 2">DSM 18101</strain>
    </source>
</reference>
<keyword evidence="2" id="KW-1185">Reference proteome</keyword>
<protein>
    <submittedName>
        <fullName evidence="1">Uncharacterized protein</fullName>
    </submittedName>
</protein>
<sequence>MKKTKVAVAGVPGIDPTLPQIEIKLGGETYFMCFTFGAMAIAKARLRVAGIECNLLQSLDLRNLDADQIVPLLYAALIMHQPDITPLEVAGLVTIPNLGNIFDGILKAYSASLADPSDEDKQEKANPKQPE</sequence>
<evidence type="ECO:0000313" key="1">
    <source>
        <dbReference type="EMBL" id="RZU39329.1"/>
    </source>
</evidence>
<accession>A0A4Q7YR66</accession>
<comment type="caution">
    <text evidence="1">The sequence shown here is derived from an EMBL/GenBank/DDBJ whole genome shotgun (WGS) entry which is preliminary data.</text>
</comment>
<dbReference type="EMBL" id="SHKW01000001">
    <property type="protein sequence ID" value="RZU39329.1"/>
    <property type="molecule type" value="Genomic_DNA"/>
</dbReference>
<organism evidence="1 2">
    <name type="scientific">Edaphobacter modestus</name>
    <dbReference type="NCBI Taxonomy" id="388466"/>
    <lineage>
        <taxon>Bacteria</taxon>
        <taxon>Pseudomonadati</taxon>
        <taxon>Acidobacteriota</taxon>
        <taxon>Terriglobia</taxon>
        <taxon>Terriglobales</taxon>
        <taxon>Acidobacteriaceae</taxon>
        <taxon>Edaphobacter</taxon>
    </lineage>
</organism>
<dbReference type="OrthoDB" id="9911054at2"/>
<name>A0A4Q7YR66_9BACT</name>
<evidence type="ECO:0000313" key="2">
    <source>
        <dbReference type="Proteomes" id="UP000292958"/>
    </source>
</evidence>